<sequence length="181" mass="19257">MRHATSHVPVPGGPDELHRGLSAFGRTQAGQLVDDLADLRPDAIASSPYLRAVQTVEPLARRFGVTVTTDAALREWESGLEPRPDYADHYARSWADPDFARPGGESLAALSTRAVAALRVLADQHAGGTVVVGSHGTFVARALAGFGVAVDWPFSAAMPMPAVYRLSFSGMRFHAEGPGLR</sequence>
<protein>
    <submittedName>
        <fullName evidence="1">2,3-bisphosphoglycerate-dependent phosphoglycerate mutase</fullName>
        <ecNumber evidence="1">5.4.2.11</ecNumber>
    </submittedName>
</protein>
<evidence type="ECO:0000313" key="1">
    <source>
        <dbReference type="EMBL" id="MBB4963991.1"/>
    </source>
</evidence>
<accession>A0A7W7WUA9</accession>
<dbReference type="CDD" id="cd07067">
    <property type="entry name" value="HP_PGM_like"/>
    <property type="match status" value="1"/>
</dbReference>
<dbReference type="PANTHER" id="PTHR48100:SF62">
    <property type="entry name" value="GLUCOSYL-3-PHOSPHOGLYCERATE PHOSPHATASE"/>
    <property type="match status" value="1"/>
</dbReference>
<dbReference type="GO" id="GO:0004619">
    <property type="term" value="F:phosphoglycerate mutase activity"/>
    <property type="evidence" value="ECO:0007669"/>
    <property type="project" value="UniProtKB-EC"/>
</dbReference>
<dbReference type="InterPro" id="IPR050275">
    <property type="entry name" value="PGM_Phosphatase"/>
</dbReference>
<evidence type="ECO:0000313" key="2">
    <source>
        <dbReference type="Proteomes" id="UP000542674"/>
    </source>
</evidence>
<dbReference type="InterPro" id="IPR013078">
    <property type="entry name" value="His_Pase_superF_clade-1"/>
</dbReference>
<dbReference type="InterPro" id="IPR029033">
    <property type="entry name" value="His_PPase_superfam"/>
</dbReference>
<dbReference type="SUPFAM" id="SSF53254">
    <property type="entry name" value="Phosphoglycerate mutase-like"/>
    <property type="match status" value="1"/>
</dbReference>
<dbReference type="EMBL" id="JACHJS010000001">
    <property type="protein sequence ID" value="MBB4963991.1"/>
    <property type="molecule type" value="Genomic_DNA"/>
</dbReference>
<dbReference type="PANTHER" id="PTHR48100">
    <property type="entry name" value="BROAD-SPECIFICITY PHOSPHATASE YOR283W-RELATED"/>
    <property type="match status" value="1"/>
</dbReference>
<dbReference type="EC" id="5.4.2.11" evidence="1"/>
<organism evidence="1 2">
    <name type="scientific">Saccharothrix violaceirubra</name>
    <dbReference type="NCBI Taxonomy" id="413306"/>
    <lineage>
        <taxon>Bacteria</taxon>
        <taxon>Bacillati</taxon>
        <taxon>Actinomycetota</taxon>
        <taxon>Actinomycetes</taxon>
        <taxon>Pseudonocardiales</taxon>
        <taxon>Pseudonocardiaceae</taxon>
        <taxon>Saccharothrix</taxon>
    </lineage>
</organism>
<dbReference type="Pfam" id="PF00300">
    <property type="entry name" value="His_Phos_1"/>
    <property type="match status" value="1"/>
</dbReference>
<name>A0A7W7WUA9_9PSEU</name>
<dbReference type="GO" id="GO:0005737">
    <property type="term" value="C:cytoplasm"/>
    <property type="evidence" value="ECO:0007669"/>
    <property type="project" value="TreeGrafter"/>
</dbReference>
<dbReference type="AlphaFoldDB" id="A0A7W7WUA9"/>
<proteinExistence type="predicted"/>
<keyword evidence="2" id="KW-1185">Reference proteome</keyword>
<gene>
    <name evidence="1" type="ORF">F4559_001350</name>
</gene>
<reference evidence="1 2" key="1">
    <citation type="submission" date="2020-08" db="EMBL/GenBank/DDBJ databases">
        <title>Sequencing the genomes of 1000 actinobacteria strains.</title>
        <authorList>
            <person name="Klenk H.-P."/>
        </authorList>
    </citation>
    <scope>NUCLEOTIDE SEQUENCE [LARGE SCALE GENOMIC DNA]</scope>
    <source>
        <strain evidence="1 2">DSM 45084</strain>
    </source>
</reference>
<dbReference type="Gene3D" id="3.40.50.1240">
    <property type="entry name" value="Phosphoglycerate mutase-like"/>
    <property type="match status" value="1"/>
</dbReference>
<comment type="caution">
    <text evidence="1">The sequence shown here is derived from an EMBL/GenBank/DDBJ whole genome shotgun (WGS) entry which is preliminary data.</text>
</comment>
<keyword evidence="1" id="KW-0413">Isomerase</keyword>
<dbReference type="RefSeq" id="WP_312865492.1">
    <property type="nucleotide sequence ID" value="NZ_BAABAI010000025.1"/>
</dbReference>
<dbReference type="Proteomes" id="UP000542674">
    <property type="component" value="Unassembled WGS sequence"/>
</dbReference>
<dbReference type="GO" id="GO:0016791">
    <property type="term" value="F:phosphatase activity"/>
    <property type="evidence" value="ECO:0007669"/>
    <property type="project" value="TreeGrafter"/>
</dbReference>